<protein>
    <submittedName>
        <fullName evidence="1">Uncharacterized protein</fullName>
    </submittedName>
</protein>
<dbReference type="EMBL" id="CP030140">
    <property type="protein sequence ID" value="AWX69236.1"/>
    <property type="molecule type" value="Genomic_DNA"/>
</dbReference>
<gene>
    <name evidence="1" type="ORF">DP065_00475</name>
</gene>
<proteinExistence type="predicted"/>
<reference evidence="2" key="1">
    <citation type="submission" date="2018-06" db="EMBL/GenBank/DDBJ databases">
        <title>Complete genome sequences of Mycoplasma anatis, M. anseris and M. cloacale type strains.</title>
        <authorList>
            <person name="Grozner D."/>
            <person name="Forro B."/>
            <person name="Sulyok K.M."/>
            <person name="Marton S."/>
            <person name="Kreizinger Z."/>
            <person name="Banyai K."/>
            <person name="Gyuranecz M."/>
        </authorList>
    </citation>
    <scope>NUCLEOTIDE SEQUENCE [LARGE SCALE GENOMIC DNA]</scope>
    <source>
        <strain evidence="2">ATCC 49234</strain>
    </source>
</reference>
<dbReference type="RefSeq" id="WP_033178766.1">
    <property type="nucleotide sequence ID" value="NZ_CP030140.1"/>
</dbReference>
<evidence type="ECO:0000313" key="2">
    <source>
        <dbReference type="Proteomes" id="UP000250218"/>
    </source>
</evidence>
<name>A0A2Z4NCK7_9BACT</name>
<dbReference type="Proteomes" id="UP000250218">
    <property type="component" value="Chromosome"/>
</dbReference>
<dbReference type="NCBIfam" id="NF045770">
    <property type="entry name" value="MPN403_MG284_C"/>
    <property type="match status" value="1"/>
</dbReference>
<dbReference type="AlphaFoldDB" id="A0A2Z4NCK7"/>
<sequence>MEYTLNEIGIISNLSLNEKKKFISKYCNDMKILELSRKIKNIQNYKDYLTMFIDSLQKDDKKVFLENFIFNNPEPNWYLNHWSKTTYYKKLHLVVNNFLRFLYAIK</sequence>
<dbReference type="InterPro" id="IPR058231">
    <property type="entry name" value="MG284-like_C"/>
</dbReference>
<evidence type="ECO:0000313" key="1">
    <source>
        <dbReference type="EMBL" id="AWX69236.1"/>
    </source>
</evidence>
<dbReference type="KEGG" id="mane:DP065_00475"/>
<keyword evidence="2" id="KW-1185">Reference proteome</keyword>
<accession>A0A2Z4NCK7</accession>
<organism evidence="1 2">
    <name type="scientific">[Mycoplasma] anseris</name>
    <dbReference type="NCBI Taxonomy" id="92400"/>
    <lineage>
        <taxon>Bacteria</taxon>
        <taxon>Bacillati</taxon>
        <taxon>Mycoplasmatota</taxon>
        <taxon>Mycoplasmoidales</taxon>
        <taxon>Metamycoplasmataceae</taxon>
        <taxon>Metamycoplasma</taxon>
    </lineage>
</organism>